<evidence type="ECO:0000313" key="3">
    <source>
        <dbReference type="Proteomes" id="UP000292274"/>
    </source>
</evidence>
<feature type="chain" id="PRO_5038689705" evidence="1">
    <location>
        <begin position="24"/>
        <end position="187"/>
    </location>
</feature>
<keyword evidence="1" id="KW-0732">Signal</keyword>
<protein>
    <submittedName>
        <fullName evidence="2">Uncharacterized protein</fullName>
    </submittedName>
</protein>
<dbReference type="RefSeq" id="WP_131306278.1">
    <property type="nucleotide sequence ID" value="NZ_SJJR01000015.1"/>
</dbReference>
<dbReference type="Proteomes" id="UP000292274">
    <property type="component" value="Unassembled WGS sequence"/>
</dbReference>
<accession>A0A4R0GDU2</accession>
<dbReference type="AlphaFoldDB" id="A0A4R0GDU2"/>
<keyword evidence="3" id="KW-1185">Reference proteome</keyword>
<proteinExistence type="predicted"/>
<dbReference type="OrthoDB" id="8565707at2"/>
<reference evidence="2 3" key="1">
    <citation type="submission" date="2019-02" db="EMBL/GenBank/DDBJ databases">
        <title>Jishengella sp. nov., isolated from a root of Zingiber montanum.</title>
        <authorList>
            <person name="Kuncharoen N."/>
            <person name="Kudo T."/>
            <person name="Masahiro Y."/>
            <person name="Ohkuma M."/>
            <person name="Tanasupawat S."/>
        </authorList>
    </citation>
    <scope>NUCLEOTIDE SEQUENCE [LARGE SCALE GENOMIC DNA]</scope>
    <source>
        <strain evidence="2 3">PLAI 1-1</strain>
    </source>
</reference>
<gene>
    <name evidence="2" type="ORF">E0H26_20800</name>
</gene>
<organism evidence="2 3">
    <name type="scientific">Micromonospora zingiberis</name>
    <dbReference type="NCBI Taxonomy" id="2053011"/>
    <lineage>
        <taxon>Bacteria</taxon>
        <taxon>Bacillati</taxon>
        <taxon>Actinomycetota</taxon>
        <taxon>Actinomycetes</taxon>
        <taxon>Micromonosporales</taxon>
        <taxon>Micromonosporaceae</taxon>
        <taxon>Micromonospora</taxon>
    </lineage>
</organism>
<name>A0A4R0GDU2_9ACTN</name>
<evidence type="ECO:0000313" key="2">
    <source>
        <dbReference type="EMBL" id="TCB95380.1"/>
    </source>
</evidence>
<dbReference type="EMBL" id="SJJR01000015">
    <property type="protein sequence ID" value="TCB95380.1"/>
    <property type="molecule type" value="Genomic_DNA"/>
</dbReference>
<sequence length="187" mass="21125">MNRQRVIYAAVSTGLAAWLVNTAAGQLPDQRFDHLIKRGPLRLFQAPNWRFFGPNPGVSDMHLLYRDIAGGTATPWREIELLRDRPWYGLFWNAANRVPKVIFDALQVIIKAANESSADLPHVVSTSGYRLIRRYLTTQIPHERGADHTQFMMLQGHPERGGQYAVQPMFASERIPLNPTPAPATAR</sequence>
<evidence type="ECO:0000256" key="1">
    <source>
        <dbReference type="SAM" id="SignalP"/>
    </source>
</evidence>
<feature type="signal peptide" evidence="1">
    <location>
        <begin position="1"/>
        <end position="23"/>
    </location>
</feature>
<comment type="caution">
    <text evidence="2">The sequence shown here is derived from an EMBL/GenBank/DDBJ whole genome shotgun (WGS) entry which is preliminary data.</text>
</comment>